<dbReference type="OrthoDB" id="28230at2759"/>
<keyword evidence="4" id="KW-0418">Kinase</keyword>
<evidence type="ECO:0000256" key="4">
    <source>
        <dbReference type="ARBA" id="ARBA00022777"/>
    </source>
</evidence>
<name>A0A5J4TZD1_9EUKA</name>
<dbReference type="PROSITE" id="PS50011">
    <property type="entry name" value="PROTEIN_KINASE_DOM"/>
    <property type="match status" value="1"/>
</dbReference>
<reference evidence="7 8" key="1">
    <citation type="submission" date="2019-03" db="EMBL/GenBank/DDBJ databases">
        <title>Single cell metagenomics reveals metabolic interactions within the superorganism composed of flagellate Streblomastix strix and complex community of Bacteroidetes bacteria on its surface.</title>
        <authorList>
            <person name="Treitli S.C."/>
            <person name="Kolisko M."/>
            <person name="Husnik F."/>
            <person name="Keeling P."/>
            <person name="Hampl V."/>
        </authorList>
    </citation>
    <scope>NUCLEOTIDE SEQUENCE [LARGE SCALE GENOMIC DNA]</scope>
    <source>
        <strain evidence="7">ST1C</strain>
    </source>
</reference>
<dbReference type="Proteomes" id="UP000324800">
    <property type="component" value="Unassembled WGS sequence"/>
</dbReference>
<dbReference type="Gene3D" id="1.10.510.10">
    <property type="entry name" value="Transferase(Phosphotransferase) domain 1"/>
    <property type="match status" value="1"/>
</dbReference>
<dbReference type="GO" id="GO:0004674">
    <property type="term" value="F:protein serine/threonine kinase activity"/>
    <property type="evidence" value="ECO:0007669"/>
    <property type="project" value="UniProtKB-KW"/>
</dbReference>
<proteinExistence type="predicted"/>
<dbReference type="GO" id="GO:0005634">
    <property type="term" value="C:nucleus"/>
    <property type="evidence" value="ECO:0007669"/>
    <property type="project" value="TreeGrafter"/>
</dbReference>
<keyword evidence="1" id="KW-0723">Serine/threonine-protein kinase</keyword>
<keyword evidence="3" id="KW-0547">Nucleotide-binding</keyword>
<feature type="domain" description="Protein kinase" evidence="6">
    <location>
        <begin position="1"/>
        <end position="133"/>
    </location>
</feature>
<dbReference type="GO" id="GO:0005524">
    <property type="term" value="F:ATP binding"/>
    <property type="evidence" value="ECO:0007669"/>
    <property type="project" value="UniProtKB-KW"/>
</dbReference>
<accession>A0A5J4TZD1</accession>
<dbReference type="PANTHER" id="PTHR24345">
    <property type="entry name" value="SERINE/THREONINE-PROTEIN KINASE PLK"/>
    <property type="match status" value="1"/>
</dbReference>
<evidence type="ECO:0000259" key="6">
    <source>
        <dbReference type="PROSITE" id="PS50011"/>
    </source>
</evidence>
<protein>
    <recommendedName>
        <fullName evidence="6">Protein kinase domain-containing protein</fullName>
    </recommendedName>
</protein>
<comment type="caution">
    <text evidence="7">The sequence shown here is derived from an EMBL/GenBank/DDBJ whole genome shotgun (WGS) entry which is preliminary data.</text>
</comment>
<keyword evidence="2" id="KW-0808">Transferase</keyword>
<dbReference type="SUPFAM" id="SSF56112">
    <property type="entry name" value="Protein kinase-like (PK-like)"/>
    <property type="match status" value="1"/>
</dbReference>
<evidence type="ECO:0000256" key="5">
    <source>
        <dbReference type="ARBA" id="ARBA00022840"/>
    </source>
</evidence>
<dbReference type="Pfam" id="PF00069">
    <property type="entry name" value="Pkinase"/>
    <property type="match status" value="1"/>
</dbReference>
<keyword evidence="5" id="KW-0067">ATP-binding</keyword>
<dbReference type="EMBL" id="SNRW01022658">
    <property type="protein sequence ID" value="KAA6363637.1"/>
    <property type="molecule type" value="Genomic_DNA"/>
</dbReference>
<dbReference type="PANTHER" id="PTHR24345:SF0">
    <property type="entry name" value="CELL CYCLE SERINE_THREONINE-PROTEIN KINASE CDC5_MSD2"/>
    <property type="match status" value="1"/>
</dbReference>
<evidence type="ECO:0000313" key="7">
    <source>
        <dbReference type="EMBL" id="KAA6363637.1"/>
    </source>
</evidence>
<gene>
    <name evidence="7" type="ORF">EZS28_040837</name>
</gene>
<dbReference type="AlphaFoldDB" id="A0A5J4TZD1"/>
<dbReference type="InterPro" id="IPR011009">
    <property type="entry name" value="Kinase-like_dom_sf"/>
</dbReference>
<evidence type="ECO:0000256" key="3">
    <source>
        <dbReference type="ARBA" id="ARBA00022741"/>
    </source>
</evidence>
<organism evidence="7 8">
    <name type="scientific">Streblomastix strix</name>
    <dbReference type="NCBI Taxonomy" id="222440"/>
    <lineage>
        <taxon>Eukaryota</taxon>
        <taxon>Metamonada</taxon>
        <taxon>Preaxostyla</taxon>
        <taxon>Oxymonadida</taxon>
        <taxon>Streblomastigidae</taxon>
        <taxon>Streblomastix</taxon>
    </lineage>
</organism>
<evidence type="ECO:0000256" key="2">
    <source>
        <dbReference type="ARBA" id="ARBA00022679"/>
    </source>
</evidence>
<evidence type="ECO:0000313" key="8">
    <source>
        <dbReference type="Proteomes" id="UP000324800"/>
    </source>
</evidence>
<dbReference type="InterPro" id="IPR000719">
    <property type="entry name" value="Prot_kinase_dom"/>
</dbReference>
<sequence>MISAIKYLHSQRVLHVSMKQQHILFTAYGNIKISNFGVVKKLDPGQDSDSTIIENDEYISPEFTVTGSQSFSSDIWRISLIMHQILTLKPPFDISNKAKVTQQILNDQISGQIDSMRYSAELIELVNAMRRVV</sequence>
<evidence type="ECO:0000256" key="1">
    <source>
        <dbReference type="ARBA" id="ARBA00022527"/>
    </source>
</evidence>